<evidence type="ECO:0000259" key="9">
    <source>
        <dbReference type="PROSITE" id="PS50803"/>
    </source>
</evidence>
<reference evidence="10 11" key="1">
    <citation type="submission" date="2022-12" db="EMBL/GenBank/DDBJ databases">
        <title>Chromosome-level genome of Tegillarca granosa.</title>
        <authorList>
            <person name="Kim J."/>
        </authorList>
    </citation>
    <scope>NUCLEOTIDE SEQUENCE [LARGE SCALE GENOMIC DNA]</scope>
    <source>
        <strain evidence="10">Teg-2019</strain>
        <tissue evidence="10">Adductor muscle</tissue>
    </source>
</reference>
<dbReference type="SMART" id="SM00389">
    <property type="entry name" value="HOX"/>
    <property type="match status" value="1"/>
</dbReference>
<evidence type="ECO:0000259" key="8">
    <source>
        <dbReference type="PROSITE" id="PS50071"/>
    </source>
</evidence>
<name>A0ABQ9F4F5_TEGGR</name>
<evidence type="ECO:0000256" key="1">
    <source>
        <dbReference type="ARBA" id="ARBA00004123"/>
    </source>
</evidence>
<comment type="caution">
    <text evidence="10">The sequence shown here is derived from an EMBL/GenBank/DDBJ whole genome shotgun (WGS) entry which is preliminary data.</text>
</comment>
<feature type="region of interest" description="Disordered" evidence="7">
    <location>
        <begin position="206"/>
        <end position="231"/>
    </location>
</feature>
<evidence type="ECO:0000256" key="7">
    <source>
        <dbReference type="SAM" id="MobiDB-lite"/>
    </source>
</evidence>
<dbReference type="CDD" id="cd00086">
    <property type="entry name" value="homeodomain"/>
    <property type="match status" value="1"/>
</dbReference>
<evidence type="ECO:0000256" key="2">
    <source>
        <dbReference type="ARBA" id="ARBA00023125"/>
    </source>
</evidence>
<keyword evidence="2 5" id="KW-0238">DNA-binding</keyword>
<dbReference type="InterPro" id="IPR001356">
    <property type="entry name" value="HD"/>
</dbReference>
<accession>A0ABQ9F4F5</accession>
<dbReference type="Gene3D" id="1.10.10.60">
    <property type="entry name" value="Homeodomain-like"/>
    <property type="match status" value="1"/>
</dbReference>
<protein>
    <submittedName>
        <fullName evidence="10">Uncharacterized protein</fullName>
    </submittedName>
</protein>
<evidence type="ECO:0000313" key="11">
    <source>
        <dbReference type="Proteomes" id="UP001217089"/>
    </source>
</evidence>
<dbReference type="PANTHER" id="PTHR24329:SF579">
    <property type="entry name" value="HOMEOBOX PROTEIN ARISTALESS"/>
    <property type="match status" value="1"/>
</dbReference>
<feature type="compositionally biased region" description="Polar residues" evidence="7">
    <location>
        <begin position="206"/>
        <end position="217"/>
    </location>
</feature>
<evidence type="ECO:0000256" key="3">
    <source>
        <dbReference type="ARBA" id="ARBA00023155"/>
    </source>
</evidence>
<proteinExistence type="predicted"/>
<evidence type="ECO:0000256" key="4">
    <source>
        <dbReference type="ARBA" id="ARBA00023242"/>
    </source>
</evidence>
<feature type="domain" description="OAR" evidence="9">
    <location>
        <begin position="229"/>
        <end position="242"/>
    </location>
</feature>
<comment type="subcellular location">
    <subcellularLocation>
        <location evidence="1 5 6">Nucleus</location>
    </subcellularLocation>
</comment>
<dbReference type="PROSITE" id="PS50071">
    <property type="entry name" value="HOMEOBOX_2"/>
    <property type="match status" value="1"/>
</dbReference>
<sequence length="249" mass="29178">MGDHSFTDALSFKKHDNEYNYRPSLDSMNDRDLEEYSKRKQRRYRTTFTSFQLEELERAFQKTHYPDVFMREELAMRIDLTEARVQVWFQNRRAKWRKKEKVGPQGHPYSPYGGFSGHMNVAPRMMSPHQSYTELLLKSYENQLQQRDDRSWNQLSSLNTLYNPQNNVSPYNLALRTLMYPIAPNPANAPPFFSFQNLLAQMTAKTTKSNESSTSFGSKPPIETDHRSSSIATLRKKAREHEVMFGVDS</sequence>
<dbReference type="Pfam" id="PF03826">
    <property type="entry name" value="OAR"/>
    <property type="match status" value="1"/>
</dbReference>
<dbReference type="InterPro" id="IPR003654">
    <property type="entry name" value="OAR_dom"/>
</dbReference>
<gene>
    <name evidence="10" type="ORF">KUTeg_012348</name>
</gene>
<dbReference type="Proteomes" id="UP001217089">
    <property type="component" value="Unassembled WGS sequence"/>
</dbReference>
<dbReference type="PANTHER" id="PTHR24329">
    <property type="entry name" value="HOMEOBOX PROTEIN ARISTALESS"/>
    <property type="match status" value="1"/>
</dbReference>
<dbReference type="InterPro" id="IPR017970">
    <property type="entry name" value="Homeobox_CS"/>
</dbReference>
<dbReference type="InterPro" id="IPR050649">
    <property type="entry name" value="Paired_Homeobox_TFs"/>
</dbReference>
<dbReference type="EMBL" id="JARBDR010000640">
    <property type="protein sequence ID" value="KAJ8310483.1"/>
    <property type="molecule type" value="Genomic_DNA"/>
</dbReference>
<dbReference type="SUPFAM" id="SSF46689">
    <property type="entry name" value="Homeodomain-like"/>
    <property type="match status" value="1"/>
</dbReference>
<feature type="DNA-binding region" description="Homeobox" evidence="5">
    <location>
        <begin position="41"/>
        <end position="100"/>
    </location>
</feature>
<keyword evidence="3 5" id="KW-0371">Homeobox</keyword>
<organism evidence="10 11">
    <name type="scientific">Tegillarca granosa</name>
    <name type="common">Malaysian cockle</name>
    <name type="synonym">Anadara granosa</name>
    <dbReference type="NCBI Taxonomy" id="220873"/>
    <lineage>
        <taxon>Eukaryota</taxon>
        <taxon>Metazoa</taxon>
        <taxon>Spiralia</taxon>
        <taxon>Lophotrochozoa</taxon>
        <taxon>Mollusca</taxon>
        <taxon>Bivalvia</taxon>
        <taxon>Autobranchia</taxon>
        <taxon>Pteriomorphia</taxon>
        <taxon>Arcoida</taxon>
        <taxon>Arcoidea</taxon>
        <taxon>Arcidae</taxon>
        <taxon>Tegillarca</taxon>
    </lineage>
</organism>
<keyword evidence="11" id="KW-1185">Reference proteome</keyword>
<evidence type="ECO:0000313" key="10">
    <source>
        <dbReference type="EMBL" id="KAJ8310483.1"/>
    </source>
</evidence>
<dbReference type="Pfam" id="PF00046">
    <property type="entry name" value="Homeodomain"/>
    <property type="match status" value="1"/>
</dbReference>
<dbReference type="PROSITE" id="PS50803">
    <property type="entry name" value="OAR"/>
    <property type="match status" value="1"/>
</dbReference>
<keyword evidence="4 5" id="KW-0539">Nucleus</keyword>
<dbReference type="PROSITE" id="PS00027">
    <property type="entry name" value="HOMEOBOX_1"/>
    <property type="match status" value="1"/>
</dbReference>
<evidence type="ECO:0000256" key="5">
    <source>
        <dbReference type="PROSITE-ProRule" id="PRU00108"/>
    </source>
</evidence>
<feature type="domain" description="Homeobox" evidence="8">
    <location>
        <begin position="39"/>
        <end position="99"/>
    </location>
</feature>
<evidence type="ECO:0000256" key="6">
    <source>
        <dbReference type="RuleBase" id="RU000682"/>
    </source>
</evidence>
<dbReference type="InterPro" id="IPR009057">
    <property type="entry name" value="Homeodomain-like_sf"/>
</dbReference>